<organism evidence="3 4">
    <name type="scientific">Robertmurraya beringensis</name>
    <dbReference type="NCBI Taxonomy" id="641660"/>
    <lineage>
        <taxon>Bacteria</taxon>
        <taxon>Bacillati</taxon>
        <taxon>Bacillota</taxon>
        <taxon>Bacilli</taxon>
        <taxon>Bacillales</taxon>
        <taxon>Bacillaceae</taxon>
        <taxon>Robertmurraya</taxon>
    </lineage>
</organism>
<sequence>MKKKLLPISLSCSIALALFSPGLQLVKAEETLPTPTEEQPTTMLFESEGLAIYQKLEADGFTYEYHEKIVTDGDIQDVEITKYRLIGEDQKVLVDESEQTIETTEEGILLTTDQTAEPILIEIPEEEVIVEPDPDNPESGSVVEPAPPISTSSIKSGKYSASAVKSQTGSGGSYVADTRWITYSDGSATAIMNGQNPYYKYTRTSNANFSVFKVMASDLRKKEYELTAIGGAITIADALIDAIKSGKILSWTLLKTVSKKVLKSIPAIGTLYALYDYATTYLDARTYYRRI</sequence>
<keyword evidence="4" id="KW-1185">Reference proteome</keyword>
<proteinExistence type="predicted"/>
<reference evidence="3 4" key="1">
    <citation type="submission" date="2024-09" db="EMBL/GenBank/DDBJ databases">
        <authorList>
            <person name="Sun Q."/>
            <person name="Mori K."/>
        </authorList>
    </citation>
    <scope>NUCLEOTIDE SEQUENCE [LARGE SCALE GENOMIC DNA]</scope>
    <source>
        <strain evidence="3 4">CGMCC 1.9126</strain>
    </source>
</reference>
<keyword evidence="2" id="KW-0732">Signal</keyword>
<accession>A0ABV6KYH5</accession>
<protein>
    <submittedName>
        <fullName evidence="3">Uncharacterized protein</fullName>
    </submittedName>
</protein>
<dbReference type="RefSeq" id="WP_377058665.1">
    <property type="nucleotide sequence ID" value="NZ_JBHLUU010000114.1"/>
</dbReference>
<feature type="region of interest" description="Disordered" evidence="1">
    <location>
        <begin position="133"/>
        <end position="155"/>
    </location>
</feature>
<evidence type="ECO:0000256" key="1">
    <source>
        <dbReference type="SAM" id="MobiDB-lite"/>
    </source>
</evidence>
<dbReference type="Proteomes" id="UP001589738">
    <property type="component" value="Unassembled WGS sequence"/>
</dbReference>
<dbReference type="EMBL" id="JBHLUU010000114">
    <property type="protein sequence ID" value="MFC0476923.1"/>
    <property type="molecule type" value="Genomic_DNA"/>
</dbReference>
<evidence type="ECO:0000256" key="2">
    <source>
        <dbReference type="SAM" id="SignalP"/>
    </source>
</evidence>
<feature type="signal peptide" evidence="2">
    <location>
        <begin position="1"/>
        <end position="28"/>
    </location>
</feature>
<evidence type="ECO:0000313" key="4">
    <source>
        <dbReference type="Proteomes" id="UP001589738"/>
    </source>
</evidence>
<feature type="chain" id="PRO_5047380713" evidence="2">
    <location>
        <begin position="29"/>
        <end position="291"/>
    </location>
</feature>
<gene>
    <name evidence="3" type="ORF">ACFFHF_17100</name>
</gene>
<name>A0ABV6KYH5_9BACI</name>
<comment type="caution">
    <text evidence="3">The sequence shown here is derived from an EMBL/GenBank/DDBJ whole genome shotgun (WGS) entry which is preliminary data.</text>
</comment>
<evidence type="ECO:0000313" key="3">
    <source>
        <dbReference type="EMBL" id="MFC0476923.1"/>
    </source>
</evidence>